<dbReference type="EMBL" id="BMZC01000001">
    <property type="protein sequence ID" value="GGZ49551.1"/>
    <property type="molecule type" value="Genomic_DNA"/>
</dbReference>
<dbReference type="InterPro" id="IPR045617">
    <property type="entry name" value="DUF6445"/>
</dbReference>
<sequence>MSELLTLNPERTLQIKCVGNEKTPVIIIDDLLLAPKVFEAHASAESGFDDLQGAFYPGKRKALPRHYIIDILRSIYQKIVQVYNIPTALQLKPQAGYYSLVTQQPSTLTTLQRIPHFDAVQPYYFALLHYINPSQHGGTGFFRDNTTQYERITPTRETAYLHSAKHYIEHIAQPKMRYITESTEQFTLYDQVDYRPNRLVIYPGNLLHSGLIIPDRDISADPNEGRLTANIFIEFK</sequence>
<dbReference type="AlphaFoldDB" id="A0A8H9M238"/>
<dbReference type="RefSeq" id="WP_191865193.1">
    <property type="nucleotide sequence ID" value="NZ_BMZC01000001.1"/>
</dbReference>
<dbReference type="Proteomes" id="UP000622604">
    <property type="component" value="Unassembled WGS sequence"/>
</dbReference>
<accession>A0A8H9M238</accession>
<reference evidence="1" key="1">
    <citation type="journal article" date="2014" name="Int. J. Syst. Evol. Microbiol.">
        <title>Complete genome sequence of Corynebacterium casei LMG S-19264T (=DSM 44701T), isolated from a smear-ripened cheese.</title>
        <authorList>
            <consortium name="US DOE Joint Genome Institute (JGI-PGF)"/>
            <person name="Walter F."/>
            <person name="Albersmeier A."/>
            <person name="Kalinowski J."/>
            <person name="Ruckert C."/>
        </authorList>
    </citation>
    <scope>NUCLEOTIDE SEQUENCE</scope>
    <source>
        <strain evidence="1">KCTC 32337</strain>
    </source>
</reference>
<protein>
    <submittedName>
        <fullName evidence="1">Uncharacterized protein</fullName>
    </submittedName>
</protein>
<evidence type="ECO:0000313" key="1">
    <source>
        <dbReference type="EMBL" id="GGZ49551.1"/>
    </source>
</evidence>
<name>A0A8H9M238_9ALTE</name>
<reference evidence="1" key="2">
    <citation type="submission" date="2020-09" db="EMBL/GenBank/DDBJ databases">
        <authorList>
            <person name="Sun Q."/>
            <person name="Kim S."/>
        </authorList>
    </citation>
    <scope>NUCLEOTIDE SEQUENCE</scope>
    <source>
        <strain evidence="1">KCTC 32337</strain>
    </source>
</reference>
<comment type="caution">
    <text evidence="1">The sequence shown here is derived from an EMBL/GenBank/DDBJ whole genome shotgun (WGS) entry which is preliminary data.</text>
</comment>
<gene>
    <name evidence="1" type="ORF">GCM10011274_04500</name>
</gene>
<evidence type="ECO:0000313" key="2">
    <source>
        <dbReference type="Proteomes" id="UP000622604"/>
    </source>
</evidence>
<dbReference type="Pfam" id="PF20043">
    <property type="entry name" value="DUF6445"/>
    <property type="match status" value="1"/>
</dbReference>
<organism evidence="1 2">
    <name type="scientific">Paraglaciecola chathamensis</name>
    <dbReference type="NCBI Taxonomy" id="368405"/>
    <lineage>
        <taxon>Bacteria</taxon>
        <taxon>Pseudomonadati</taxon>
        <taxon>Pseudomonadota</taxon>
        <taxon>Gammaproteobacteria</taxon>
        <taxon>Alteromonadales</taxon>
        <taxon>Alteromonadaceae</taxon>
        <taxon>Paraglaciecola</taxon>
    </lineage>
</organism>
<proteinExistence type="predicted"/>